<keyword evidence="1" id="KW-0732">Signal</keyword>
<dbReference type="PANTHER" id="PTHR31528">
    <property type="entry name" value="4-AMINO-5-HYDROXYMETHYL-2-METHYLPYRIMIDINE PHOSPHATE SYNTHASE THI11-RELATED"/>
    <property type="match status" value="1"/>
</dbReference>
<dbReference type="RefSeq" id="WP_179546291.1">
    <property type="nucleotide sequence ID" value="NZ_BSEW01000001.1"/>
</dbReference>
<sequence length="375" mass="39208">MSGLTKGLRAGVAAVGAIAAAVALAGCANGASASDDAAAAGADCAETTPAHLVIGTADLDVSYIPYGILANELGYFAEECIDMTIDAAADGLLQSLTSGQADFVMSSPSESLFAGNGAPMGAEMIYNLIPDLNISLAVLDDSTLTSVGDLKGAVIGTWGLGPYADAYVSRSLEPYGLTLADVTIIETGYGTTPMQALDTGEVDAVLYWPGLYTSWELAGYPTRVLEGTEWSSTMDGIGILTTDTIVADDPELVEGVSRAIAKSTVYLKRFPESAVRAFWAGYPERAPLPGEDETAALEADLAILDSTLVSMGVDDRPDDTLWGDQTADRWQNQIDYFVDTGMIAPTGEVLPDTFFSADHIAAANDFDHDAIVEQK</sequence>
<feature type="signal peptide" evidence="1">
    <location>
        <begin position="1"/>
        <end position="25"/>
    </location>
</feature>
<proteinExistence type="predicted"/>
<dbReference type="GO" id="GO:0009228">
    <property type="term" value="P:thiamine biosynthetic process"/>
    <property type="evidence" value="ECO:0007669"/>
    <property type="project" value="InterPro"/>
</dbReference>
<keyword evidence="4" id="KW-1185">Reference proteome</keyword>
<evidence type="ECO:0000313" key="4">
    <source>
        <dbReference type="Proteomes" id="UP000549913"/>
    </source>
</evidence>
<organism evidence="3 4">
    <name type="scientific">Herbiconiux flava</name>
    <dbReference type="NCBI Taxonomy" id="881268"/>
    <lineage>
        <taxon>Bacteria</taxon>
        <taxon>Bacillati</taxon>
        <taxon>Actinomycetota</taxon>
        <taxon>Actinomycetes</taxon>
        <taxon>Micrococcales</taxon>
        <taxon>Microbacteriaceae</taxon>
        <taxon>Herbiconiux</taxon>
    </lineage>
</organism>
<dbReference type="PANTHER" id="PTHR31528:SF15">
    <property type="entry name" value="RIBOFLAVIN-BINDING PROTEIN RIBY"/>
    <property type="match status" value="1"/>
</dbReference>
<reference evidence="3 4" key="1">
    <citation type="submission" date="2020-07" db="EMBL/GenBank/DDBJ databases">
        <title>Sequencing the genomes of 1000 actinobacteria strains.</title>
        <authorList>
            <person name="Klenk H.-P."/>
        </authorList>
    </citation>
    <scope>NUCLEOTIDE SEQUENCE [LARGE SCALE GENOMIC DNA]</scope>
    <source>
        <strain evidence="3 4">DSM 26474</strain>
    </source>
</reference>
<dbReference type="AlphaFoldDB" id="A0A852SJN1"/>
<comment type="caution">
    <text evidence="3">The sequence shown here is derived from an EMBL/GenBank/DDBJ whole genome shotgun (WGS) entry which is preliminary data.</text>
</comment>
<feature type="domain" description="SsuA/THI5-like" evidence="2">
    <location>
        <begin position="68"/>
        <end position="274"/>
    </location>
</feature>
<evidence type="ECO:0000256" key="1">
    <source>
        <dbReference type="SAM" id="SignalP"/>
    </source>
</evidence>
<dbReference type="Pfam" id="PF09084">
    <property type="entry name" value="NMT1"/>
    <property type="match status" value="1"/>
</dbReference>
<dbReference type="InterPro" id="IPR027939">
    <property type="entry name" value="NMT1/THI5"/>
</dbReference>
<protein>
    <submittedName>
        <fullName evidence="3">NitT/TauT family transport system substrate-binding protein</fullName>
    </submittedName>
</protein>
<dbReference type="EMBL" id="JACCBM010000001">
    <property type="protein sequence ID" value="NYD68855.1"/>
    <property type="molecule type" value="Genomic_DNA"/>
</dbReference>
<gene>
    <name evidence="3" type="ORF">BJ984_000013</name>
</gene>
<dbReference type="Proteomes" id="UP000549913">
    <property type="component" value="Unassembled WGS sequence"/>
</dbReference>
<dbReference type="SUPFAM" id="SSF53850">
    <property type="entry name" value="Periplasmic binding protein-like II"/>
    <property type="match status" value="1"/>
</dbReference>
<dbReference type="PROSITE" id="PS51257">
    <property type="entry name" value="PROKAR_LIPOPROTEIN"/>
    <property type="match status" value="1"/>
</dbReference>
<accession>A0A852SJN1</accession>
<dbReference type="Gene3D" id="3.40.190.10">
    <property type="entry name" value="Periplasmic binding protein-like II"/>
    <property type="match status" value="2"/>
</dbReference>
<name>A0A852SJN1_9MICO</name>
<evidence type="ECO:0000259" key="2">
    <source>
        <dbReference type="Pfam" id="PF09084"/>
    </source>
</evidence>
<evidence type="ECO:0000313" key="3">
    <source>
        <dbReference type="EMBL" id="NYD68855.1"/>
    </source>
</evidence>
<feature type="chain" id="PRO_5038713924" evidence="1">
    <location>
        <begin position="26"/>
        <end position="375"/>
    </location>
</feature>
<dbReference type="InterPro" id="IPR015168">
    <property type="entry name" value="SsuA/THI5"/>
</dbReference>